<dbReference type="Proteomes" id="UP000886998">
    <property type="component" value="Unassembled WGS sequence"/>
</dbReference>
<keyword evidence="2" id="KW-1185">Reference proteome</keyword>
<dbReference type="EMBL" id="BMAV01026256">
    <property type="protein sequence ID" value="GFS48678.1"/>
    <property type="molecule type" value="Genomic_DNA"/>
</dbReference>
<name>A0A8X6J9D3_9ARAC</name>
<comment type="caution">
    <text evidence="1">The sequence shown here is derived from an EMBL/GenBank/DDBJ whole genome shotgun (WGS) entry which is preliminary data.</text>
</comment>
<dbReference type="OrthoDB" id="10362317at2759"/>
<accession>A0A8X6J9D3</accession>
<sequence>MWQDACQINGSMHVPESTNGRLFFIHRAVIAYDKVPEFCYIDQNHHPSTVPQCLAHVENNPPLNNTSTLSNFRFFFSLNYGLSSFFNSIMMKNSSKDG</sequence>
<organism evidence="1 2">
    <name type="scientific">Trichonephila inaurata madagascariensis</name>
    <dbReference type="NCBI Taxonomy" id="2747483"/>
    <lineage>
        <taxon>Eukaryota</taxon>
        <taxon>Metazoa</taxon>
        <taxon>Ecdysozoa</taxon>
        <taxon>Arthropoda</taxon>
        <taxon>Chelicerata</taxon>
        <taxon>Arachnida</taxon>
        <taxon>Araneae</taxon>
        <taxon>Araneomorphae</taxon>
        <taxon>Entelegynae</taxon>
        <taxon>Araneoidea</taxon>
        <taxon>Nephilidae</taxon>
        <taxon>Trichonephila</taxon>
        <taxon>Trichonephila inaurata</taxon>
    </lineage>
</organism>
<gene>
    <name evidence="1" type="ORF">TNIN_488401</name>
</gene>
<proteinExistence type="predicted"/>
<protein>
    <submittedName>
        <fullName evidence="1">Uncharacterized protein</fullName>
    </submittedName>
</protein>
<evidence type="ECO:0000313" key="1">
    <source>
        <dbReference type="EMBL" id="GFS48678.1"/>
    </source>
</evidence>
<reference evidence="1" key="1">
    <citation type="submission" date="2020-08" db="EMBL/GenBank/DDBJ databases">
        <title>Multicomponent nature underlies the extraordinary mechanical properties of spider dragline silk.</title>
        <authorList>
            <person name="Kono N."/>
            <person name="Nakamura H."/>
            <person name="Mori M."/>
            <person name="Yoshida Y."/>
            <person name="Ohtoshi R."/>
            <person name="Malay A.D."/>
            <person name="Moran D.A.P."/>
            <person name="Tomita M."/>
            <person name="Numata K."/>
            <person name="Arakawa K."/>
        </authorList>
    </citation>
    <scope>NUCLEOTIDE SEQUENCE</scope>
</reference>
<dbReference type="AlphaFoldDB" id="A0A8X6J9D3"/>
<evidence type="ECO:0000313" key="2">
    <source>
        <dbReference type="Proteomes" id="UP000886998"/>
    </source>
</evidence>